<reference evidence="1 2" key="2">
    <citation type="submission" date="2018-11" db="EMBL/GenBank/DDBJ databases">
        <authorList>
            <consortium name="Pathogen Informatics"/>
        </authorList>
    </citation>
    <scope>NUCLEOTIDE SEQUENCE [LARGE SCALE GENOMIC DNA]</scope>
</reference>
<reference evidence="3" key="1">
    <citation type="submission" date="2016-06" db="UniProtKB">
        <authorList>
            <consortium name="WormBaseParasite"/>
        </authorList>
    </citation>
    <scope>IDENTIFICATION</scope>
</reference>
<dbReference type="Proteomes" id="UP000271098">
    <property type="component" value="Unassembled WGS sequence"/>
</dbReference>
<name>A0A183EFE1_9BILA</name>
<protein>
    <submittedName>
        <fullName evidence="3">PH domain-containing protein</fullName>
    </submittedName>
</protein>
<evidence type="ECO:0000313" key="1">
    <source>
        <dbReference type="EMBL" id="VDN34354.1"/>
    </source>
</evidence>
<keyword evidence="2" id="KW-1185">Reference proteome</keyword>
<accession>A0A183EFE1</accession>
<evidence type="ECO:0000313" key="2">
    <source>
        <dbReference type="Proteomes" id="UP000271098"/>
    </source>
</evidence>
<dbReference type="EMBL" id="UYRT01088960">
    <property type="protein sequence ID" value="VDN34354.1"/>
    <property type="molecule type" value="Genomic_DNA"/>
</dbReference>
<organism evidence="3">
    <name type="scientific">Gongylonema pulchrum</name>
    <dbReference type="NCBI Taxonomy" id="637853"/>
    <lineage>
        <taxon>Eukaryota</taxon>
        <taxon>Metazoa</taxon>
        <taxon>Ecdysozoa</taxon>
        <taxon>Nematoda</taxon>
        <taxon>Chromadorea</taxon>
        <taxon>Rhabditida</taxon>
        <taxon>Spirurina</taxon>
        <taxon>Spiruromorpha</taxon>
        <taxon>Spiruroidea</taxon>
        <taxon>Gongylonematidae</taxon>
        <taxon>Gongylonema</taxon>
    </lineage>
</organism>
<evidence type="ECO:0000313" key="3">
    <source>
        <dbReference type="WBParaSite" id="GPUH_0001970701-mRNA-1"/>
    </source>
</evidence>
<dbReference type="AlphaFoldDB" id="A0A183EFE1"/>
<proteinExistence type="predicted"/>
<dbReference type="WBParaSite" id="GPUH_0001970701-mRNA-1">
    <property type="protein sequence ID" value="GPUH_0001970701-mRNA-1"/>
    <property type="gene ID" value="GPUH_0001970701"/>
</dbReference>
<dbReference type="OrthoDB" id="10254730at2759"/>
<sequence>MGVLFVIHPVHGDRHLFVRRVCEPSLLIIFENLIAVVWGAPSKMLWIVFRGVGQVPHDSVSSGKLQRHVSCVLRSAIVFIWRSALEHAVQFLLERGAEEREQWLNKLTGLLSARKCKL</sequence>
<gene>
    <name evidence="1" type="ORF">GPUH_LOCUS19682</name>
</gene>